<proteinExistence type="predicted"/>
<evidence type="ECO:0000313" key="4">
    <source>
        <dbReference type="EMBL" id="PXV59385.1"/>
    </source>
</evidence>
<reference evidence="4 5" key="1">
    <citation type="submission" date="2018-03" db="EMBL/GenBank/DDBJ databases">
        <title>Genomic Encyclopedia of Archaeal and Bacterial Type Strains, Phase II (KMG-II): from individual species to whole genera.</title>
        <authorList>
            <person name="Goeker M."/>
        </authorList>
    </citation>
    <scope>NUCLEOTIDE SEQUENCE [LARGE SCALE GENOMIC DNA]</scope>
    <source>
        <strain evidence="4 5">DSM 100214</strain>
    </source>
</reference>
<dbReference type="GO" id="GO:0016491">
    <property type="term" value="F:oxidoreductase activity"/>
    <property type="evidence" value="ECO:0007669"/>
    <property type="project" value="InterPro"/>
</dbReference>
<evidence type="ECO:0000313" key="5">
    <source>
        <dbReference type="Proteomes" id="UP000247973"/>
    </source>
</evidence>
<feature type="domain" description="NADPH-dependent FMN reductase-like" evidence="3">
    <location>
        <begin position="3"/>
        <end position="122"/>
    </location>
</feature>
<dbReference type="Gene3D" id="3.40.50.360">
    <property type="match status" value="1"/>
</dbReference>
<dbReference type="PANTHER" id="PTHR43278:SF1">
    <property type="entry name" value="IRON-SULFUR FLAVOPROTEIN MJ1083"/>
    <property type="match status" value="1"/>
</dbReference>
<dbReference type="Pfam" id="PF03358">
    <property type="entry name" value="FMN_red"/>
    <property type="match status" value="1"/>
</dbReference>
<comment type="caution">
    <text evidence="4">The sequence shown here is derived from an EMBL/GenBank/DDBJ whole genome shotgun (WGS) entry which is preliminary data.</text>
</comment>
<dbReference type="InterPro" id="IPR051796">
    <property type="entry name" value="ISF_SsuE-like"/>
</dbReference>
<organism evidence="4 5">
    <name type="scientific">Dysgonomonas alginatilytica</name>
    <dbReference type="NCBI Taxonomy" id="1605892"/>
    <lineage>
        <taxon>Bacteria</taxon>
        <taxon>Pseudomonadati</taxon>
        <taxon>Bacteroidota</taxon>
        <taxon>Bacteroidia</taxon>
        <taxon>Bacteroidales</taxon>
        <taxon>Dysgonomonadaceae</taxon>
        <taxon>Dysgonomonas</taxon>
    </lineage>
</organism>
<evidence type="ECO:0000256" key="2">
    <source>
        <dbReference type="ARBA" id="ARBA00022643"/>
    </source>
</evidence>
<sequence length="178" mass="19667">MKNVLVISASPRKGGNSDTLCNQFISGAQEAGHEIEKINLRDKDMNYCRACYYCKNHDGKCVIKDDIPEIIDKIIAADVVVLSTPVYFYCMNAQLKTVIDRSVMKWTKIANKDFYLIATAAEEEDHAMEGTIKSFRGFLECLTDVREAGLILGKGVYNAGEIAGNLAVALAYETGKNI</sequence>
<dbReference type="AlphaFoldDB" id="A0A2V3PQL1"/>
<dbReference type="Proteomes" id="UP000247973">
    <property type="component" value="Unassembled WGS sequence"/>
</dbReference>
<dbReference type="OrthoDB" id="9805976at2"/>
<protein>
    <submittedName>
        <fullName evidence="4">NADPH-dependent FMN reductase</fullName>
    </submittedName>
</protein>
<evidence type="ECO:0000256" key="1">
    <source>
        <dbReference type="ARBA" id="ARBA00022630"/>
    </source>
</evidence>
<evidence type="ECO:0000259" key="3">
    <source>
        <dbReference type="Pfam" id="PF03358"/>
    </source>
</evidence>
<keyword evidence="2" id="KW-0288">FMN</keyword>
<name>A0A2V3PQL1_9BACT</name>
<accession>A0A2V3PQL1</accession>
<keyword evidence="5" id="KW-1185">Reference proteome</keyword>
<keyword evidence="1" id="KW-0285">Flavoprotein</keyword>
<dbReference type="RefSeq" id="WP_110312316.1">
    <property type="nucleotide sequence ID" value="NZ_QICL01000036.1"/>
</dbReference>
<gene>
    <name evidence="4" type="ORF">CLV62_1366</name>
</gene>
<dbReference type="EMBL" id="QICL01000036">
    <property type="protein sequence ID" value="PXV59385.1"/>
    <property type="molecule type" value="Genomic_DNA"/>
</dbReference>
<dbReference type="InterPro" id="IPR029039">
    <property type="entry name" value="Flavoprotein-like_sf"/>
</dbReference>
<dbReference type="SUPFAM" id="SSF52218">
    <property type="entry name" value="Flavoproteins"/>
    <property type="match status" value="1"/>
</dbReference>
<dbReference type="PANTHER" id="PTHR43278">
    <property type="entry name" value="NAD(P)H-DEPENDENT FMN-CONTAINING OXIDOREDUCTASE YWQN-RELATED"/>
    <property type="match status" value="1"/>
</dbReference>
<dbReference type="InterPro" id="IPR005025">
    <property type="entry name" value="FMN_Rdtase-like_dom"/>
</dbReference>